<dbReference type="PANTHER" id="PTHR11311:SF30">
    <property type="entry name" value="SPONDIN-LIKE TSP1 DOMAIN-CONTAINING PROTEIN"/>
    <property type="match status" value="1"/>
</dbReference>
<evidence type="ECO:0000313" key="7">
    <source>
        <dbReference type="EMBL" id="JAI87542.1"/>
    </source>
</evidence>
<reference evidence="7" key="1">
    <citation type="submission" date="2015-10" db="EMBL/GenBank/DDBJ databases">
        <title>Daphnia magna gene sets from two clonal populations assembled and annotated with EvidentialGene.</title>
        <authorList>
            <person name="Gilbert D."/>
            <person name="Podicheti R."/>
            <person name="Orsini L."/>
            <person name="Colbourne J."/>
            <person name="Pfrender M."/>
        </authorList>
    </citation>
    <scope>NUCLEOTIDE SEQUENCE</scope>
</reference>
<name>A0A0P5WZV3_9CRUS</name>
<keyword evidence="5" id="KW-0812">Transmembrane</keyword>
<organism evidence="7">
    <name type="scientific">Daphnia magna</name>
    <dbReference type="NCBI Taxonomy" id="35525"/>
    <lineage>
        <taxon>Eukaryota</taxon>
        <taxon>Metazoa</taxon>
        <taxon>Ecdysozoa</taxon>
        <taxon>Arthropoda</taxon>
        <taxon>Crustacea</taxon>
        <taxon>Branchiopoda</taxon>
        <taxon>Diplostraca</taxon>
        <taxon>Cladocera</taxon>
        <taxon>Anomopoda</taxon>
        <taxon>Daphniidae</taxon>
        <taxon>Daphnia</taxon>
    </lineage>
</organism>
<sequence length="1281" mass="143044">MSQDRRVICQLLLLGLTCWIVGGRPDVGVHTQVLGEWHTTSWESCEPEKVFQPVNDSSGLVIKPTIGLQRRTLTCISANASVLPPSRCGDTSKPMSQPQQQRRCIVAQPCRVADWSQWEIRQQGCRGDDDQVVPEIQIRHRRIIEAPIVPVTIRTLGSSRWLPEDGCPPWEEKLFIDQPSQLPLCNQRYKWQPSPWSTCRANSPITSTVRADAGPDGPSAASGPSLSSQLSQICGGGIQMRSLTCLRLSDSRPVNSALCRALTLLPTIQHCEIPCDSDCQVGEWSPWSPCMAARCINNGHQPSPPVPAAIIRVAKGIAAENRYRTNDEGSARIEHSEYISGGEKMDDNVASGYQFRHRRILSNASADGTECPALSQLRRCHTEWGDACSRWEVQPLLDTCHLASNATCGLGYHELVFRCRRYDGVTVDDDECSNNTLAPLEQVACTVQCSSDCVLSPWSEWTPCIHQGRRRRTRYVVGLPQPDSQPCTNQLMEEQLCSVEQQMEQVRWPIFGWWPLPWGPCQMIDGSASSCGAGTHTREVRCTRDDGQHVDDSHCALLSRPESVRICSVSCPEECRLSDWSEWSQCSDQSKDDAIQSRIRVVLQQPASAASSSLSPSFTCPPLMEKRSCFDWLVQQERIGWQVSAWSPCHLPTNAKCGAGISIRSVYCHDGNNATMDPSVCLARLMDEYRQLETYRECHVACQRDANSTASSACQHEHVMETRSLCPRNCIGTRSISGNKKVDCDEDGHGNGIEKTSIEDCPCERVTLELEDWSACLMEEDHARSCGRGKQFRRRKCIVTATGQLAPLHWCNEEDFETRSCDVACPIDCQLSSWSSWTNCNSTCGPGSQQRHRKIEMEPANGGRPCGSTEEIQACNVHSCDTYQWRTSDWTPCHLAFDRRCGDGLQTRYVRCIHVPEDMVVEDAICDKAKKPRAEQPCQIACPGHCVISSWSAWSPCQHCHGERRRERSIIRNPVYNHTCPPLEEIEYCSSPASGGCFTYDWQVSEWSSCQPLGGSNCGEGVRTRIASCVRNDGYVTDSSNCDSHTRPGLTEMWCHVECPIDCQVSQWSAWDDSECAPCGHHSGLRSRHREIQMINNQFGRSCPTSLRQQLPCPYQPCYEWRPSNWSGCYLQGAHCGMGARHQLFECILAETGKRVDPEFCRLSRSPPPAHMTECKVLCTFEKLVKASAENSVTKDSVSSIFPSSIDDDISVLYYPNDGEFNIWMVAMIAIGSLFLVFVGVTIFLICSSREESNSCKRNMSVAGAPSEFRTRVHRVSNGSH</sequence>
<dbReference type="InterPro" id="IPR036383">
    <property type="entry name" value="TSP1_rpt_sf"/>
</dbReference>
<feature type="region of interest" description="Disordered" evidence="4">
    <location>
        <begin position="207"/>
        <end position="226"/>
    </location>
</feature>
<dbReference type="Pfam" id="PF19028">
    <property type="entry name" value="TSP1_spondin"/>
    <property type="match status" value="1"/>
</dbReference>
<proteinExistence type="predicted"/>
<dbReference type="Pfam" id="PF19030">
    <property type="entry name" value="TSP1_ADAMTS"/>
    <property type="match status" value="2"/>
</dbReference>
<dbReference type="Gene3D" id="2.20.100.10">
    <property type="entry name" value="Thrombospondin type-1 (TSP1) repeat"/>
    <property type="match status" value="8"/>
</dbReference>
<reference evidence="7" key="2">
    <citation type="submission" date="2015-10" db="EMBL/GenBank/DDBJ databases">
        <authorList>
            <person name="Gilbert D.G."/>
        </authorList>
    </citation>
    <scope>NUCLEOTIDE SEQUENCE</scope>
</reference>
<feature type="signal peptide" evidence="6">
    <location>
        <begin position="1"/>
        <end position="23"/>
    </location>
</feature>
<evidence type="ECO:0000256" key="4">
    <source>
        <dbReference type="SAM" id="MobiDB-lite"/>
    </source>
</evidence>
<evidence type="ECO:0000256" key="2">
    <source>
        <dbReference type="ARBA" id="ARBA00023157"/>
    </source>
</evidence>
<evidence type="ECO:0000256" key="5">
    <source>
        <dbReference type="SAM" id="Phobius"/>
    </source>
</evidence>
<dbReference type="OrthoDB" id="5814848at2759"/>
<dbReference type="GO" id="GO:0030036">
    <property type="term" value="P:actin cytoskeleton organization"/>
    <property type="evidence" value="ECO:0007669"/>
    <property type="project" value="TreeGrafter"/>
</dbReference>
<evidence type="ECO:0000256" key="6">
    <source>
        <dbReference type="SAM" id="SignalP"/>
    </source>
</evidence>
<feature type="compositionally biased region" description="Low complexity" evidence="4">
    <location>
        <begin position="211"/>
        <end position="226"/>
    </location>
</feature>
<keyword evidence="3" id="KW-0325">Glycoprotein</keyword>
<dbReference type="Pfam" id="PF00090">
    <property type="entry name" value="TSP_1"/>
    <property type="match status" value="2"/>
</dbReference>
<dbReference type="PANTHER" id="PTHR11311">
    <property type="entry name" value="SPONDIN"/>
    <property type="match status" value="1"/>
</dbReference>
<evidence type="ECO:0000256" key="1">
    <source>
        <dbReference type="ARBA" id="ARBA00022729"/>
    </source>
</evidence>
<dbReference type="InterPro" id="IPR000884">
    <property type="entry name" value="TSP1_rpt"/>
</dbReference>
<dbReference type="PROSITE" id="PS50092">
    <property type="entry name" value="TSP1"/>
    <property type="match status" value="9"/>
</dbReference>
<keyword evidence="2" id="KW-1015">Disulfide bond</keyword>
<accession>A0A0P5WZV3</accession>
<dbReference type="SUPFAM" id="SSF82895">
    <property type="entry name" value="TSP-1 type 1 repeat"/>
    <property type="match status" value="6"/>
</dbReference>
<keyword evidence="5" id="KW-1133">Transmembrane helix</keyword>
<feature type="transmembrane region" description="Helical" evidence="5">
    <location>
        <begin position="1223"/>
        <end position="1247"/>
    </location>
</feature>
<dbReference type="EMBL" id="GDIP01235859">
    <property type="protein sequence ID" value="JAI87542.1"/>
    <property type="molecule type" value="Transcribed_RNA"/>
</dbReference>
<feature type="chain" id="PRO_5013462808" evidence="6">
    <location>
        <begin position="24"/>
        <end position="1281"/>
    </location>
</feature>
<keyword evidence="1 6" id="KW-0732">Signal</keyword>
<dbReference type="GO" id="GO:0005886">
    <property type="term" value="C:plasma membrane"/>
    <property type="evidence" value="ECO:0007669"/>
    <property type="project" value="TreeGrafter"/>
</dbReference>
<evidence type="ECO:0000256" key="3">
    <source>
        <dbReference type="ARBA" id="ARBA00023180"/>
    </source>
</evidence>
<protein>
    <submittedName>
        <fullName evidence="7">Thrombospondin type-1 domain-containing protein 7A</fullName>
    </submittedName>
</protein>
<dbReference type="SMART" id="SM00209">
    <property type="entry name" value="TSP1"/>
    <property type="match status" value="11"/>
</dbReference>
<keyword evidence="5" id="KW-0472">Membrane</keyword>
<dbReference type="InterPro" id="IPR044004">
    <property type="entry name" value="TSP1_spondin_dom"/>
</dbReference>
<dbReference type="InterPro" id="IPR051418">
    <property type="entry name" value="Spondin/Thrombospondin_T1"/>
</dbReference>